<sequence>MAPSSLIVSPFNIGFKTMLSTKSAYSHKIDLDCLPERLDRVRHEFPADGLDCRSDAGAVPSGRCT</sequence>
<accession>A0A381ILN2</accession>
<evidence type="ECO:0000313" key="1">
    <source>
        <dbReference type="EMBL" id="SUY28640.1"/>
    </source>
</evidence>
<proteinExistence type="predicted"/>
<dbReference type="Proteomes" id="UP000254701">
    <property type="component" value="Unassembled WGS sequence"/>
</dbReference>
<reference evidence="1 2" key="1">
    <citation type="submission" date="2018-06" db="EMBL/GenBank/DDBJ databases">
        <authorList>
            <consortium name="Pathogen Informatics"/>
            <person name="Doyle S."/>
        </authorList>
    </citation>
    <scope>NUCLEOTIDE SEQUENCE [LARGE SCALE GENOMIC DNA]</scope>
    <source>
        <strain evidence="1 2">NCTC10684</strain>
    </source>
</reference>
<name>A0A381ILN2_AMIAI</name>
<dbReference type="EMBL" id="UFSM01000002">
    <property type="protein sequence ID" value="SUY28640.1"/>
    <property type="molecule type" value="Genomic_DNA"/>
</dbReference>
<dbReference type="AlphaFoldDB" id="A0A381ILN2"/>
<protein>
    <submittedName>
        <fullName evidence="1">Uncharacterized protein</fullName>
    </submittedName>
</protein>
<evidence type="ECO:0000313" key="2">
    <source>
        <dbReference type="Proteomes" id="UP000254701"/>
    </source>
</evidence>
<gene>
    <name evidence="1" type="ORF">NCTC10684_05253</name>
</gene>
<organism evidence="1 2">
    <name type="scientific">Aminobacter aminovorans</name>
    <name type="common">Chelatobacter heintzii</name>
    <dbReference type="NCBI Taxonomy" id="83263"/>
    <lineage>
        <taxon>Bacteria</taxon>
        <taxon>Pseudomonadati</taxon>
        <taxon>Pseudomonadota</taxon>
        <taxon>Alphaproteobacteria</taxon>
        <taxon>Hyphomicrobiales</taxon>
        <taxon>Phyllobacteriaceae</taxon>
        <taxon>Aminobacter</taxon>
    </lineage>
</organism>